<evidence type="ECO:0000313" key="6">
    <source>
        <dbReference type="Proteomes" id="UP001337305"/>
    </source>
</evidence>
<protein>
    <submittedName>
        <fullName evidence="5">Helix-turn-helix transcriptional regulator</fullName>
    </submittedName>
</protein>
<reference evidence="5 6" key="1">
    <citation type="submission" date="2022-09" db="EMBL/GenBank/DDBJ databases">
        <title>Genome sequencing of Flavivirga sp. MEBiC05379.</title>
        <authorList>
            <person name="Oh H.-M."/>
            <person name="Kwon K.K."/>
            <person name="Park M.J."/>
            <person name="Yang S.-H."/>
        </authorList>
    </citation>
    <scope>NUCLEOTIDE SEQUENCE [LARGE SCALE GENOMIC DNA]</scope>
    <source>
        <strain evidence="5 6">MEBiC05379</strain>
    </source>
</reference>
<dbReference type="PRINTS" id="PR00038">
    <property type="entry name" value="HTHLUXR"/>
</dbReference>
<dbReference type="PANTHER" id="PTHR44688">
    <property type="entry name" value="DNA-BINDING TRANSCRIPTIONAL ACTIVATOR DEVR_DOSR"/>
    <property type="match status" value="1"/>
</dbReference>
<dbReference type="SUPFAM" id="SSF46894">
    <property type="entry name" value="C-terminal effector domain of the bipartite response regulators"/>
    <property type="match status" value="1"/>
</dbReference>
<gene>
    <name evidence="5" type="ORF">N1F79_05335</name>
</gene>
<sequence length="128" mass="14634">MTAIQEILKTINDIKKKSRLLSKKDIHTLLEATKSITKHKELINSLIFLYTTQDHNIQKKTVLLTKREVQILQHIGYGKNTKHIATLLNLKSSTIETHRKNIRKKLGLVGKGKLIQYAILNNLRISGS</sequence>
<dbReference type="PROSITE" id="PS00622">
    <property type="entry name" value="HTH_LUXR_1"/>
    <property type="match status" value="1"/>
</dbReference>
<dbReference type="Proteomes" id="UP001337305">
    <property type="component" value="Unassembled WGS sequence"/>
</dbReference>
<dbReference type="PROSITE" id="PS50043">
    <property type="entry name" value="HTH_LUXR_2"/>
    <property type="match status" value="1"/>
</dbReference>
<evidence type="ECO:0000256" key="2">
    <source>
        <dbReference type="ARBA" id="ARBA00023125"/>
    </source>
</evidence>
<evidence type="ECO:0000313" key="5">
    <source>
        <dbReference type="EMBL" id="MEF3832542.1"/>
    </source>
</evidence>
<keyword evidence="2" id="KW-0238">DNA-binding</keyword>
<name>A0ABU7XRR8_9FLAO</name>
<comment type="caution">
    <text evidence="5">The sequence shown here is derived from an EMBL/GenBank/DDBJ whole genome shotgun (WGS) entry which is preliminary data.</text>
</comment>
<dbReference type="InterPro" id="IPR036388">
    <property type="entry name" value="WH-like_DNA-bd_sf"/>
</dbReference>
<dbReference type="Gene3D" id="1.10.10.10">
    <property type="entry name" value="Winged helix-like DNA-binding domain superfamily/Winged helix DNA-binding domain"/>
    <property type="match status" value="1"/>
</dbReference>
<keyword evidence="3" id="KW-0804">Transcription</keyword>
<dbReference type="RefSeq" id="WP_303304919.1">
    <property type="nucleotide sequence ID" value="NZ_JAODOP010000004.1"/>
</dbReference>
<proteinExistence type="predicted"/>
<dbReference type="SMART" id="SM00421">
    <property type="entry name" value="HTH_LUXR"/>
    <property type="match status" value="1"/>
</dbReference>
<keyword evidence="6" id="KW-1185">Reference proteome</keyword>
<accession>A0ABU7XRR8</accession>
<dbReference type="CDD" id="cd06170">
    <property type="entry name" value="LuxR_C_like"/>
    <property type="match status" value="1"/>
</dbReference>
<organism evidence="5 6">
    <name type="scientific">Flavivirga spongiicola</name>
    <dbReference type="NCBI Taxonomy" id="421621"/>
    <lineage>
        <taxon>Bacteria</taxon>
        <taxon>Pseudomonadati</taxon>
        <taxon>Bacteroidota</taxon>
        <taxon>Flavobacteriia</taxon>
        <taxon>Flavobacteriales</taxon>
        <taxon>Flavobacteriaceae</taxon>
        <taxon>Flavivirga</taxon>
    </lineage>
</organism>
<keyword evidence="1" id="KW-0805">Transcription regulation</keyword>
<dbReference type="EMBL" id="JAODOP010000004">
    <property type="protein sequence ID" value="MEF3832542.1"/>
    <property type="molecule type" value="Genomic_DNA"/>
</dbReference>
<evidence type="ECO:0000256" key="1">
    <source>
        <dbReference type="ARBA" id="ARBA00023015"/>
    </source>
</evidence>
<evidence type="ECO:0000259" key="4">
    <source>
        <dbReference type="PROSITE" id="PS50043"/>
    </source>
</evidence>
<dbReference type="Pfam" id="PF00196">
    <property type="entry name" value="GerE"/>
    <property type="match status" value="1"/>
</dbReference>
<dbReference type="InterPro" id="IPR000792">
    <property type="entry name" value="Tscrpt_reg_LuxR_C"/>
</dbReference>
<feature type="domain" description="HTH luxR-type" evidence="4">
    <location>
        <begin position="57"/>
        <end position="122"/>
    </location>
</feature>
<dbReference type="PANTHER" id="PTHR44688:SF16">
    <property type="entry name" value="DNA-BINDING TRANSCRIPTIONAL ACTIVATOR DEVR_DOSR"/>
    <property type="match status" value="1"/>
</dbReference>
<evidence type="ECO:0000256" key="3">
    <source>
        <dbReference type="ARBA" id="ARBA00023163"/>
    </source>
</evidence>
<dbReference type="InterPro" id="IPR016032">
    <property type="entry name" value="Sig_transdc_resp-reg_C-effctor"/>
</dbReference>